<organism evidence="1 2">
    <name type="scientific">Streptomyces jeddahensis</name>
    <dbReference type="NCBI Taxonomy" id="1716141"/>
    <lineage>
        <taxon>Bacteria</taxon>
        <taxon>Bacillati</taxon>
        <taxon>Actinomycetota</taxon>
        <taxon>Actinomycetes</taxon>
        <taxon>Kitasatosporales</taxon>
        <taxon>Streptomycetaceae</taxon>
        <taxon>Streptomyces</taxon>
    </lineage>
</organism>
<dbReference type="EMBL" id="LOHS01000068">
    <property type="protein sequence ID" value="OAH14233.1"/>
    <property type="molecule type" value="Genomic_DNA"/>
</dbReference>
<evidence type="ECO:0000313" key="2">
    <source>
        <dbReference type="Proteomes" id="UP000077381"/>
    </source>
</evidence>
<protein>
    <submittedName>
        <fullName evidence="1">Uncharacterized protein</fullName>
    </submittedName>
</protein>
<keyword evidence="2" id="KW-1185">Reference proteome</keyword>
<dbReference type="Proteomes" id="UP000077381">
    <property type="component" value="Unassembled WGS sequence"/>
</dbReference>
<dbReference type="PATRIC" id="fig|1716141.3.peg.2523"/>
<comment type="caution">
    <text evidence="1">The sequence shown here is derived from an EMBL/GenBank/DDBJ whole genome shotgun (WGS) entry which is preliminary data.</text>
</comment>
<dbReference type="AlphaFoldDB" id="A0A177HTN9"/>
<name>A0A177HTN9_9ACTN</name>
<sequence length="63" mass="6643">MATESEIPHVKGLAARVIRRASDGDAATKRTALEHRILPEPLKAAVFIGNGMPTAPQPAITTP</sequence>
<proteinExistence type="predicted"/>
<reference evidence="1 2" key="1">
    <citation type="submission" date="2015-12" db="EMBL/GenBank/DDBJ databases">
        <title>Genome sequence of Streptomyces sp. G25.</title>
        <authorList>
            <person name="Poehlein A."/>
            <person name="Roettig A."/>
            <person name="Hiessl S."/>
            <person name="Hauschild P."/>
            <person name="Schauer J."/>
            <person name="Madkour M.H."/>
            <person name="Al-Ansari A.M."/>
            <person name="Almakishah N.H."/>
            <person name="Steinbuechel A."/>
            <person name="Daniel R."/>
        </authorList>
    </citation>
    <scope>NUCLEOTIDE SEQUENCE [LARGE SCALE GENOMIC DNA]</scope>
    <source>
        <strain evidence="2">G25(2015)</strain>
    </source>
</reference>
<dbReference type="RefSeq" id="WP_067275730.1">
    <property type="nucleotide sequence ID" value="NZ_LOHS01000068.1"/>
</dbReference>
<gene>
    <name evidence="1" type="ORF">STSP_23880</name>
</gene>
<accession>A0A177HTN9</accession>
<evidence type="ECO:0000313" key="1">
    <source>
        <dbReference type="EMBL" id="OAH14233.1"/>
    </source>
</evidence>